<accession>B0XHT2</accession>
<reference evidence="2" key="1">
    <citation type="submission" date="2007-03" db="EMBL/GenBank/DDBJ databases">
        <title>Annotation of Culex pipiens quinquefasciatus.</title>
        <authorList>
            <consortium name="The Broad Institute Genome Sequencing Platform"/>
            <person name="Atkinson P.W."/>
            <person name="Hemingway J."/>
            <person name="Christensen B.M."/>
            <person name="Higgs S."/>
            <person name="Kodira C."/>
            <person name="Hannick L."/>
            <person name="Megy K."/>
            <person name="O'Leary S."/>
            <person name="Pearson M."/>
            <person name="Haas B.J."/>
            <person name="Mauceli E."/>
            <person name="Wortman J.R."/>
            <person name="Lee N.H."/>
            <person name="Guigo R."/>
            <person name="Stanke M."/>
            <person name="Alvarado L."/>
            <person name="Amedeo P."/>
            <person name="Antoine C.H."/>
            <person name="Arensburger P."/>
            <person name="Bidwell S.L."/>
            <person name="Crawford M."/>
            <person name="Camaro F."/>
            <person name="Devon K."/>
            <person name="Engels R."/>
            <person name="Hammond M."/>
            <person name="Howarth C."/>
            <person name="Koehrsen M."/>
            <person name="Lawson D."/>
            <person name="Montgomery P."/>
            <person name="Nene V."/>
            <person name="Nusbaum C."/>
            <person name="Puiu D."/>
            <person name="Romero-Severson J."/>
            <person name="Severson D.W."/>
            <person name="Shumway M."/>
            <person name="Sisk P."/>
            <person name="Stolte C."/>
            <person name="Zeng Q."/>
            <person name="Eisenstadt E."/>
            <person name="Fraser-Liggett C."/>
            <person name="Strausberg R."/>
            <person name="Galagan J."/>
            <person name="Birren B."/>
            <person name="Collins F.H."/>
        </authorList>
    </citation>
    <scope>NUCLEOTIDE SEQUENCE [LARGE SCALE GENOMIC DNA]</scope>
    <source>
        <strain evidence="2">JHB</strain>
    </source>
</reference>
<name>B0XHT2_CULQU</name>
<dbReference type="EnsemblMetazoa" id="CPIJ018877-RA">
    <property type="protein sequence ID" value="CPIJ018877-PA"/>
    <property type="gene ID" value="CPIJ018877"/>
</dbReference>
<dbReference type="Proteomes" id="UP000002320">
    <property type="component" value="Unassembled WGS sequence"/>
</dbReference>
<dbReference type="VEuPathDB" id="VectorBase:CPIJ018877"/>
<keyword evidence="4" id="KW-1185">Reference proteome</keyword>
<proteinExistence type="predicted"/>
<sequence length="274" mass="31575">MKFALLSTLTTLFSVVNSNLQLDVIIRQLPARTQPLLFCVIQTAKRNDPLQNLYQLNADRGHQQFIVSSNPNFNLFDRCSHYLVSFDEQNLASTEELFLSLFLSRGWINWGYFLFLIDSSRKSLNLYGKFVKKFAVTRSALIIWEPTLRYFGLNYFMRDVEEFSSVADVVQHLRNDFLRNVNGHKFRFCNIFATPTSNWQNSSILANSSSSYILFKWSPATLAIWCQVPTQKILEGSLGFFVLGAKQPPDGAHKGRRIEYESLIRGKKGFISDR</sequence>
<evidence type="ECO:0000313" key="2">
    <source>
        <dbReference type="EMBL" id="EDS28601.1"/>
    </source>
</evidence>
<feature type="chain" id="PRO_5014567371" evidence="1">
    <location>
        <begin position="19"/>
        <end position="274"/>
    </location>
</feature>
<evidence type="ECO:0000313" key="3">
    <source>
        <dbReference type="EnsemblMetazoa" id="CPIJ018877-PA"/>
    </source>
</evidence>
<dbReference type="EMBL" id="DS233201">
    <property type="protein sequence ID" value="EDS28601.1"/>
    <property type="molecule type" value="Genomic_DNA"/>
</dbReference>
<organism>
    <name type="scientific">Culex quinquefasciatus</name>
    <name type="common">Southern house mosquito</name>
    <name type="synonym">Culex pungens</name>
    <dbReference type="NCBI Taxonomy" id="7176"/>
    <lineage>
        <taxon>Eukaryota</taxon>
        <taxon>Metazoa</taxon>
        <taxon>Ecdysozoa</taxon>
        <taxon>Arthropoda</taxon>
        <taxon>Hexapoda</taxon>
        <taxon>Insecta</taxon>
        <taxon>Pterygota</taxon>
        <taxon>Neoptera</taxon>
        <taxon>Endopterygota</taxon>
        <taxon>Diptera</taxon>
        <taxon>Nematocera</taxon>
        <taxon>Culicoidea</taxon>
        <taxon>Culicidae</taxon>
        <taxon>Culicinae</taxon>
        <taxon>Culicini</taxon>
        <taxon>Culex</taxon>
        <taxon>Culex</taxon>
    </lineage>
</organism>
<keyword evidence="1" id="KW-0732">Signal</keyword>
<evidence type="ECO:0000313" key="4">
    <source>
        <dbReference type="Proteomes" id="UP000002320"/>
    </source>
</evidence>
<reference evidence="3" key="2">
    <citation type="submission" date="2021-02" db="UniProtKB">
        <authorList>
            <consortium name="EnsemblMetazoa"/>
        </authorList>
    </citation>
    <scope>IDENTIFICATION</scope>
    <source>
        <strain evidence="3">JHB</strain>
    </source>
</reference>
<dbReference type="AlphaFoldDB" id="B0XHT2"/>
<dbReference type="InParanoid" id="B0XHT2"/>
<dbReference type="HOGENOM" id="CLU_1016538_0_0_1"/>
<protein>
    <submittedName>
        <fullName evidence="2 3">Uncharacterized protein</fullName>
    </submittedName>
</protein>
<dbReference type="KEGG" id="cqu:CpipJ_CPIJ018877"/>
<gene>
    <name evidence="3" type="primary">6053044</name>
    <name evidence="2" type="ORF">CpipJ_CPIJ018877</name>
</gene>
<feature type="signal peptide" evidence="1">
    <location>
        <begin position="1"/>
        <end position="18"/>
    </location>
</feature>
<evidence type="ECO:0000256" key="1">
    <source>
        <dbReference type="SAM" id="SignalP"/>
    </source>
</evidence>